<keyword evidence="4" id="KW-1185">Reference proteome</keyword>
<evidence type="ECO:0000313" key="3">
    <source>
        <dbReference type="EMBL" id="KAH8702347.1"/>
    </source>
</evidence>
<comment type="caution">
    <text evidence="3">The sequence shown here is derived from an EMBL/GenBank/DDBJ whole genome shotgun (WGS) entry which is preliminary data.</text>
</comment>
<dbReference type="GO" id="GO:0043399">
    <property type="term" value="F:tRNA adenosine(64)-2'-O-ribosylphosphate transferase activity"/>
    <property type="evidence" value="ECO:0007669"/>
    <property type="project" value="InterPro"/>
</dbReference>
<dbReference type="RefSeq" id="XP_046075723.1">
    <property type="nucleotide sequence ID" value="XM_046213774.1"/>
</dbReference>
<dbReference type="PIRSF" id="PIRSF007747">
    <property type="entry name" value="Ribosyl_Ptfrase"/>
    <property type="match status" value="1"/>
</dbReference>
<accession>A0AAD4KZD7</accession>
<evidence type="ECO:0000259" key="1">
    <source>
        <dbReference type="Pfam" id="PF04179"/>
    </source>
</evidence>
<protein>
    <submittedName>
        <fullName evidence="3">tRNA a64-2'-o-ribosylphosphate transferase</fullName>
    </submittedName>
</protein>
<dbReference type="InterPro" id="IPR033421">
    <property type="entry name" value="Rit1_DUSP-like"/>
</dbReference>
<evidence type="ECO:0000313" key="4">
    <source>
        <dbReference type="Proteomes" id="UP001201262"/>
    </source>
</evidence>
<dbReference type="GO" id="GO:0019988">
    <property type="term" value="P:charged-tRNA amino acid modification"/>
    <property type="evidence" value="ECO:0007669"/>
    <property type="project" value="InterPro"/>
</dbReference>
<proteinExistence type="predicted"/>
<dbReference type="PANTHER" id="PTHR31811">
    <property type="entry name" value="TRNA A64-2'-O-RIBOSYLPHOSPHATE TRANSFERASE"/>
    <property type="match status" value="1"/>
</dbReference>
<dbReference type="PANTHER" id="PTHR31811:SF0">
    <property type="entry name" value="TRNA A64-2'-O-RIBOSYLPHOSPHATE TRANSFERASE"/>
    <property type="match status" value="1"/>
</dbReference>
<dbReference type="Proteomes" id="UP001201262">
    <property type="component" value="Unassembled WGS sequence"/>
</dbReference>
<name>A0AAD4KZD7_9EURO</name>
<dbReference type="AlphaFoldDB" id="A0AAD4KZD7"/>
<gene>
    <name evidence="3" type="ORF">BGW36DRAFT_356471</name>
</gene>
<dbReference type="GO" id="GO:0005737">
    <property type="term" value="C:cytoplasm"/>
    <property type="evidence" value="ECO:0007669"/>
    <property type="project" value="TreeGrafter"/>
</dbReference>
<feature type="domain" description="Rit1 DUSP-like" evidence="1">
    <location>
        <begin position="324"/>
        <end position="433"/>
    </location>
</feature>
<organism evidence="3 4">
    <name type="scientific">Talaromyces proteolyticus</name>
    <dbReference type="NCBI Taxonomy" id="1131652"/>
    <lineage>
        <taxon>Eukaryota</taxon>
        <taxon>Fungi</taxon>
        <taxon>Dikarya</taxon>
        <taxon>Ascomycota</taxon>
        <taxon>Pezizomycotina</taxon>
        <taxon>Eurotiomycetes</taxon>
        <taxon>Eurotiomycetidae</taxon>
        <taxon>Eurotiales</taxon>
        <taxon>Trichocomaceae</taxon>
        <taxon>Talaromyces</taxon>
        <taxon>Talaromyces sect. Bacilispori</taxon>
    </lineage>
</organism>
<dbReference type="EMBL" id="JAJTJA010000003">
    <property type="protein sequence ID" value="KAH8702347.1"/>
    <property type="molecule type" value="Genomic_DNA"/>
</dbReference>
<reference evidence="3" key="1">
    <citation type="submission" date="2021-12" db="EMBL/GenBank/DDBJ databases">
        <title>Convergent genome expansion in fungi linked to evolution of root-endophyte symbiosis.</title>
        <authorList>
            <consortium name="DOE Joint Genome Institute"/>
            <person name="Ke Y.-H."/>
            <person name="Bonito G."/>
            <person name="Liao H.-L."/>
            <person name="Looney B."/>
            <person name="Rojas-Flechas A."/>
            <person name="Nash J."/>
            <person name="Hameed K."/>
            <person name="Schadt C."/>
            <person name="Martin F."/>
            <person name="Crous P.W."/>
            <person name="Miettinen O."/>
            <person name="Magnuson J.K."/>
            <person name="Labbe J."/>
            <person name="Jacobson D."/>
            <person name="Doktycz M.J."/>
            <person name="Veneault-Fourrey C."/>
            <person name="Kuo A."/>
            <person name="Mondo S."/>
            <person name="Calhoun S."/>
            <person name="Riley R."/>
            <person name="Ohm R."/>
            <person name="LaButti K."/>
            <person name="Andreopoulos B."/>
            <person name="Pangilinan J."/>
            <person name="Nolan M."/>
            <person name="Tritt A."/>
            <person name="Clum A."/>
            <person name="Lipzen A."/>
            <person name="Daum C."/>
            <person name="Barry K."/>
            <person name="Grigoriev I.V."/>
            <person name="Vilgalys R."/>
        </authorList>
    </citation>
    <scope>NUCLEOTIDE SEQUENCE</scope>
    <source>
        <strain evidence="3">PMI_201</strain>
    </source>
</reference>
<keyword evidence="3" id="KW-0808">Transferase</keyword>
<dbReference type="Pfam" id="PF04179">
    <property type="entry name" value="Init_tRNA_PT"/>
    <property type="match status" value="1"/>
</dbReference>
<evidence type="ECO:0000259" key="2">
    <source>
        <dbReference type="Pfam" id="PF17184"/>
    </source>
</evidence>
<dbReference type="Pfam" id="PF17184">
    <property type="entry name" value="Rit1_C"/>
    <property type="match status" value="1"/>
</dbReference>
<feature type="domain" description="Rit1 N-terminal" evidence="2">
    <location>
        <begin position="31"/>
        <end position="269"/>
    </location>
</feature>
<sequence length="438" mass="48463">MSSEGPAFPVSVSDLHFPSAAVSVSQLLSSLRRSALSVTNRLRSVEADARFVHEVADHYELPLIANERCGSWYIDPAQKAASAYFKSTDGHTGQWNFSLRRLNLQILSLARDHGGCIIVDSTRRGKLMPDALSKTIPIWCAVLNRTLFPTEPALHPVQFPPNFLTASEEAQIEKRIDGFVKALQELKLDLKQLTQDLGQPIQIAWANQSYFYPTALQKGEKYNLFVLCSASRRVHGAEASEGAPVFWENKDLLLATEESELPDVIKELMHSHGKADTGRQAALLRPSSNLYITQAFGASGEYGDYDLVISCNDKPPESGSSANRLDLGCGPHKIGSRDLRSALGKVIDFVEKHFNTDASQSLLVACETGKDLSVGTLLAIICRFYDDNGKFVDKQPQNHIDKQFIRQRLAWIITSKPDANPSRATLQSVNAFLLQRPD</sequence>
<dbReference type="InterPro" id="IPR007306">
    <property type="entry name" value="Rit1"/>
</dbReference>
<dbReference type="GeneID" id="70244061"/>
<dbReference type="InterPro" id="IPR033449">
    <property type="entry name" value="Rit1_N"/>
</dbReference>